<dbReference type="PANTHER" id="PTHR46247:SF1">
    <property type="entry name" value="CRS2-ASSOCIATED FACTOR 1, CHLOROPLASTIC"/>
    <property type="match status" value="1"/>
</dbReference>
<feature type="region of interest" description="Disordered" evidence="8">
    <location>
        <begin position="223"/>
        <end position="245"/>
    </location>
</feature>
<evidence type="ECO:0000256" key="4">
    <source>
        <dbReference type="ARBA" id="ARBA00022946"/>
    </source>
</evidence>
<evidence type="ECO:0000256" key="5">
    <source>
        <dbReference type="ARBA" id="ARBA00023187"/>
    </source>
</evidence>
<dbReference type="AlphaFoldDB" id="A0A2P2LHG6"/>
<feature type="domain" description="CRM" evidence="9">
    <location>
        <begin position="255"/>
        <end position="351"/>
    </location>
</feature>
<feature type="region of interest" description="Disordered" evidence="8">
    <location>
        <begin position="92"/>
        <end position="113"/>
    </location>
</feature>
<evidence type="ECO:0000256" key="3">
    <source>
        <dbReference type="ARBA" id="ARBA00022884"/>
    </source>
</evidence>
<evidence type="ECO:0000259" key="9">
    <source>
        <dbReference type="PROSITE" id="PS51295"/>
    </source>
</evidence>
<protein>
    <recommendedName>
        <fullName evidence="9">CRM domain-containing protein</fullName>
    </recommendedName>
</protein>
<dbReference type="InterPro" id="IPR035920">
    <property type="entry name" value="YhbY-like_sf"/>
</dbReference>
<dbReference type="Gene3D" id="3.30.110.60">
    <property type="entry name" value="YhbY-like"/>
    <property type="match status" value="2"/>
</dbReference>
<feature type="region of interest" description="Disordered" evidence="8">
    <location>
        <begin position="542"/>
        <end position="566"/>
    </location>
</feature>
<keyword evidence="6" id="KW-0687">Ribonucleoprotein</keyword>
<dbReference type="GO" id="GO:1990904">
    <property type="term" value="C:ribonucleoprotein complex"/>
    <property type="evidence" value="ECO:0007669"/>
    <property type="project" value="UniProtKB-KW"/>
</dbReference>
<keyword evidence="3 7" id="KW-0694">RNA-binding</keyword>
<feature type="region of interest" description="Disordered" evidence="8">
    <location>
        <begin position="759"/>
        <end position="786"/>
    </location>
</feature>
<dbReference type="InterPro" id="IPR044599">
    <property type="entry name" value="CAF1P_plant"/>
</dbReference>
<feature type="compositionally biased region" description="Basic and acidic residues" evidence="8">
    <location>
        <begin position="759"/>
        <end position="768"/>
    </location>
</feature>
<dbReference type="SMART" id="SM01103">
    <property type="entry name" value="CRS1_YhbY"/>
    <property type="match status" value="2"/>
</dbReference>
<evidence type="ECO:0000256" key="1">
    <source>
        <dbReference type="ARBA" id="ARBA00022664"/>
    </source>
</evidence>
<dbReference type="InterPro" id="IPR001890">
    <property type="entry name" value="RNA-binding_CRM"/>
</dbReference>
<dbReference type="SUPFAM" id="SSF75471">
    <property type="entry name" value="YhbY-like"/>
    <property type="match status" value="2"/>
</dbReference>
<dbReference type="Pfam" id="PF01985">
    <property type="entry name" value="CRS1_YhbY"/>
    <property type="match status" value="2"/>
</dbReference>
<evidence type="ECO:0000256" key="7">
    <source>
        <dbReference type="PROSITE-ProRule" id="PRU00626"/>
    </source>
</evidence>
<feature type="domain" description="CRM" evidence="9">
    <location>
        <begin position="373"/>
        <end position="469"/>
    </location>
</feature>
<evidence type="ECO:0000256" key="2">
    <source>
        <dbReference type="ARBA" id="ARBA00022737"/>
    </source>
</evidence>
<dbReference type="GO" id="GO:0003723">
    <property type="term" value="F:RNA binding"/>
    <property type="evidence" value="ECO:0007669"/>
    <property type="project" value="UniProtKB-UniRule"/>
</dbReference>
<organism evidence="10">
    <name type="scientific">Rhizophora mucronata</name>
    <name type="common">Asiatic mangrove</name>
    <dbReference type="NCBI Taxonomy" id="61149"/>
    <lineage>
        <taxon>Eukaryota</taxon>
        <taxon>Viridiplantae</taxon>
        <taxon>Streptophyta</taxon>
        <taxon>Embryophyta</taxon>
        <taxon>Tracheophyta</taxon>
        <taxon>Spermatophyta</taxon>
        <taxon>Magnoliopsida</taxon>
        <taxon>eudicotyledons</taxon>
        <taxon>Gunneridae</taxon>
        <taxon>Pentapetalae</taxon>
        <taxon>rosids</taxon>
        <taxon>fabids</taxon>
        <taxon>Malpighiales</taxon>
        <taxon>Rhizophoraceae</taxon>
        <taxon>Rhizophora</taxon>
    </lineage>
</organism>
<dbReference type="PANTHER" id="PTHR46247">
    <property type="entry name" value="CRS2-ASSOCIATED FACTOR 1, CHLOROPLASTIC"/>
    <property type="match status" value="1"/>
</dbReference>
<dbReference type="EMBL" id="GGEC01036902">
    <property type="protein sequence ID" value="MBX17386.1"/>
    <property type="molecule type" value="Transcribed_RNA"/>
</dbReference>
<keyword evidence="2" id="KW-0677">Repeat</keyword>
<name>A0A2P2LHG6_RHIMU</name>
<dbReference type="FunFam" id="3.30.110.60:FF:000002">
    <property type="entry name" value="CRS2-associated factor 1, chloroplastic"/>
    <property type="match status" value="2"/>
</dbReference>
<reference evidence="10" key="1">
    <citation type="submission" date="2018-02" db="EMBL/GenBank/DDBJ databases">
        <title>Rhizophora mucronata_Transcriptome.</title>
        <authorList>
            <person name="Meera S.P."/>
            <person name="Sreeshan A."/>
            <person name="Augustine A."/>
        </authorList>
    </citation>
    <scope>NUCLEOTIDE SEQUENCE</scope>
    <source>
        <tissue evidence="10">Leaf</tissue>
    </source>
</reference>
<sequence>MALKLFPIPFPIFASPPNPSPSPSLPQLRPLTEVRFSRWNNSNAERFERRRRAQEEVEADILGCRRRFDAVTNIFDKNDFTAASTSAEAFKSIGTPSSASKPSIPGGKSKYSKLENQVSHPAFRRFSRITKLPQPKDNEREIIERKAEIKVSEDGLSYVVDGAPFEFKYSYTEAPKVKPLKLREAPFVPFGPTTMPRPWTGRPPLPSSKKKLKEFDSFVLPPPNKKGVKPVQSPGPFLPGSGPRHVKTREEILGEPLTQEEVKELVDSCLKWRRQLNMGRDGFTHNMLDNIHAHWKRRRVCKIKCKGVCTVDMHNVCQQLEEKTGGKVIYRKGGVLYLFRGRNYNYRTRPRFPLMLWKPITPVYPRLIKRAPEGLTLEEATEMRKKGQKLIPICKLGRNGIYCNLVKNVREAFEECEVVRINCRGLNPSDYRKIGAKLKELVPCVLISFEDEHVLMWRGRNWKPSFPKLVNESEEYKVSGIDDATSTGPPLENQEMEVLSTKDASLSALDENMPSLGPEEQGKDLLPLETDDPYVAMDAHSNGKPVNKCQEAKGSGVATSAGPPLENKDEMCSVKDATPSILSPDTSSTGTQVQMQDFSSEETEEKYAAMDALSTPGGIYESKTALNNASSTTANESEAVEGVYVSGTISNGIDNAEMLAATSMKFHTTPGTVRTMEELPGVLEGSEGSNEPVNLCVPQTDEVLRLLKQAVEEGIAVVLADTDLDADTVYQKALAFGQSATPGPVFGHQRKTVVVQKNEQQESRDVKVRKGRTISKKGDGQRKDPALRKARELNEHVIDAMPHGGLRIDELAKLLT</sequence>
<dbReference type="PROSITE" id="PS51295">
    <property type="entry name" value="CRM"/>
    <property type="match status" value="2"/>
</dbReference>
<feature type="compositionally biased region" description="Basic and acidic residues" evidence="8">
    <location>
        <begin position="776"/>
        <end position="786"/>
    </location>
</feature>
<evidence type="ECO:0000313" key="10">
    <source>
        <dbReference type="EMBL" id="MBX17386.1"/>
    </source>
</evidence>
<keyword evidence="1" id="KW-0507">mRNA processing</keyword>
<keyword evidence="5" id="KW-0508">mRNA splicing</keyword>
<dbReference type="GO" id="GO:0006397">
    <property type="term" value="P:mRNA processing"/>
    <property type="evidence" value="ECO:0007669"/>
    <property type="project" value="UniProtKB-KW"/>
</dbReference>
<proteinExistence type="predicted"/>
<evidence type="ECO:0000256" key="8">
    <source>
        <dbReference type="SAM" id="MobiDB-lite"/>
    </source>
</evidence>
<evidence type="ECO:0000256" key="6">
    <source>
        <dbReference type="ARBA" id="ARBA00023274"/>
    </source>
</evidence>
<dbReference type="GO" id="GO:0000373">
    <property type="term" value="P:Group II intron splicing"/>
    <property type="evidence" value="ECO:0007669"/>
    <property type="project" value="InterPro"/>
</dbReference>
<accession>A0A2P2LHG6</accession>
<keyword evidence="4" id="KW-0809">Transit peptide</keyword>